<protein>
    <recommendedName>
        <fullName evidence="3">Limiting CO2-inducible protein B/C beta carbonyic anhydrase domain-containing protein</fullName>
    </recommendedName>
</protein>
<organism evidence="1 2">
    <name type="scientific">Candidatus Electrothrix marina</name>
    <dbReference type="NCBI Taxonomy" id="1859130"/>
    <lineage>
        <taxon>Bacteria</taxon>
        <taxon>Pseudomonadati</taxon>
        <taxon>Thermodesulfobacteriota</taxon>
        <taxon>Desulfobulbia</taxon>
        <taxon>Desulfobulbales</taxon>
        <taxon>Desulfobulbaceae</taxon>
        <taxon>Candidatus Electrothrix</taxon>
    </lineage>
</organism>
<gene>
    <name evidence="1" type="ORF">VU01_13262</name>
</gene>
<dbReference type="Proteomes" id="UP000288892">
    <property type="component" value="Unassembled WGS sequence"/>
</dbReference>
<dbReference type="EMBL" id="MTKS01000326">
    <property type="protein sequence ID" value="RWX50396.1"/>
    <property type="molecule type" value="Genomic_DNA"/>
</dbReference>
<evidence type="ECO:0008006" key="3">
    <source>
        <dbReference type="Google" id="ProtNLM"/>
    </source>
</evidence>
<sequence length="393" mass="44794">MPHTYIQSKIIRSLAPFKVDHLAISYAEFVPKLYNLCMTLGFRKGMIMPSRAFCSDENQGWPIILLTKHFGTFPFNHGRVGGIVAIDRHGPHAHHGEDSVIVQASHVGYDPKTGNYGTCTRPKMEGTCISPSCGKITHVISPYLEQYQFAKERIFLHRDDRGRHLITAKNSFIDFASHPVKDGLVLHLERIVAPNENGNIHPISAVSTSQTYEVSENFRKRIDQTGYTWKSGSGESIGDYLTEDLFYFREEFHETDESILLERNLIEFMPIIVTSKNPPLRAAKINIQLEFARTVESIRRGSEYKEKNLLYIAGLNIDISEYKDYPATTYFVPWAAHIQLKDGTPEEYIHPLEQERICALIAEQDSVNPEQADLKEQIGRMLKAPRFDIKSPK</sequence>
<comment type="caution">
    <text evidence="1">The sequence shown here is derived from an EMBL/GenBank/DDBJ whole genome shotgun (WGS) entry which is preliminary data.</text>
</comment>
<evidence type="ECO:0000313" key="2">
    <source>
        <dbReference type="Proteomes" id="UP000288892"/>
    </source>
</evidence>
<evidence type="ECO:0000313" key="1">
    <source>
        <dbReference type="EMBL" id="RWX50396.1"/>
    </source>
</evidence>
<dbReference type="AlphaFoldDB" id="A0A444JBC1"/>
<accession>A0A444JBC1</accession>
<proteinExistence type="predicted"/>
<name>A0A444JBC1_9BACT</name>
<keyword evidence="2" id="KW-1185">Reference proteome</keyword>
<reference evidence="1 2" key="1">
    <citation type="submission" date="2017-01" db="EMBL/GenBank/DDBJ databases">
        <title>The cable genome- insights into the physiology and evolution of filamentous bacteria capable of sulfide oxidation via long distance electron transfer.</title>
        <authorList>
            <person name="Schreiber L."/>
            <person name="Bjerg J.T."/>
            <person name="Boggild A."/>
            <person name="Van De Vossenberg J."/>
            <person name="Meysman F."/>
            <person name="Nielsen L.P."/>
            <person name="Schramm A."/>
            <person name="Kjeldsen K.U."/>
        </authorList>
    </citation>
    <scope>NUCLEOTIDE SEQUENCE [LARGE SCALE GENOMIC DNA]</scope>
    <source>
        <strain evidence="1">A5</strain>
    </source>
</reference>